<dbReference type="InterPro" id="IPR000123">
    <property type="entry name" value="Reverse_transcriptase_msDNA"/>
</dbReference>
<evidence type="ECO:0000256" key="9">
    <source>
        <dbReference type="ARBA" id="ARBA00048173"/>
    </source>
</evidence>
<proteinExistence type="inferred from homology"/>
<evidence type="ECO:0000259" key="10">
    <source>
        <dbReference type="PROSITE" id="PS50878"/>
    </source>
</evidence>
<evidence type="ECO:0000313" key="12">
    <source>
        <dbReference type="Proteomes" id="UP000236604"/>
    </source>
</evidence>
<gene>
    <name evidence="11" type="ORF">X927_09770</name>
</gene>
<evidence type="ECO:0000313" key="11">
    <source>
        <dbReference type="EMBL" id="PNR98380.1"/>
    </source>
</evidence>
<evidence type="ECO:0000256" key="2">
    <source>
        <dbReference type="ARBA" id="ARBA00022679"/>
    </source>
</evidence>
<dbReference type="GO" id="GO:0003964">
    <property type="term" value="F:RNA-directed DNA polymerase activity"/>
    <property type="evidence" value="ECO:0007669"/>
    <property type="project" value="UniProtKB-KW"/>
</dbReference>
<dbReference type="GO" id="GO:0051607">
    <property type="term" value="P:defense response to virus"/>
    <property type="evidence" value="ECO:0007669"/>
    <property type="project" value="UniProtKB-KW"/>
</dbReference>
<keyword evidence="12" id="KW-1185">Reference proteome</keyword>
<dbReference type="PROSITE" id="PS50878">
    <property type="entry name" value="RT_POL"/>
    <property type="match status" value="1"/>
</dbReference>
<dbReference type="InterPro" id="IPR000477">
    <property type="entry name" value="RT_dom"/>
</dbReference>
<name>A0A2K1P6G4_9BACT</name>
<keyword evidence="3" id="KW-0548">Nucleotidyltransferase</keyword>
<evidence type="ECO:0000256" key="4">
    <source>
        <dbReference type="ARBA" id="ARBA00022723"/>
    </source>
</evidence>
<sequence>MDGMKVEELFGYLKQHGEELRQELLEGRYTPKPVRRKEIPKPDGGKRLLGIPTAIDRVIQQSIAQVLTPIYEKKFVDNSYGFRPLRDAKQAIRKSKEYLNEGHTWIVDIDLERYFDTVNHDKLMRIISKDVKDGRVISLIRKYLKSGVMVNGVVIETEEGTPQGGPLSPLLSNIMLHELDVELTKRGHKFCRYADDS</sequence>
<dbReference type="InterPro" id="IPR051083">
    <property type="entry name" value="GrpII_Intron_Splice-Mob/Def"/>
</dbReference>
<dbReference type="Proteomes" id="UP000236604">
    <property type="component" value="Unassembled WGS sequence"/>
</dbReference>
<dbReference type="PANTHER" id="PTHR34047:SF8">
    <property type="entry name" value="PROTEIN YKFC"/>
    <property type="match status" value="1"/>
</dbReference>
<reference evidence="11 12" key="1">
    <citation type="submission" date="2013-12" db="EMBL/GenBank/DDBJ databases">
        <title>Comparative genomics of Petrotoga isolates.</title>
        <authorList>
            <person name="Nesbo C.L."/>
            <person name="Charchuk R."/>
            <person name="Chow K."/>
        </authorList>
    </citation>
    <scope>NUCLEOTIDE SEQUENCE [LARGE SCALE GENOMIC DNA]</scope>
    <source>
        <strain evidence="11 12">DSM 14811</strain>
    </source>
</reference>
<protein>
    <recommendedName>
        <fullName evidence="1">RNA-directed DNA polymerase</fullName>
        <ecNumber evidence="1">2.7.7.49</ecNumber>
    </recommendedName>
</protein>
<feature type="domain" description="Reverse transcriptase" evidence="10">
    <location>
        <begin position="20"/>
        <end position="197"/>
    </location>
</feature>
<dbReference type="AlphaFoldDB" id="A0A2K1P6G4"/>
<keyword evidence="4" id="KW-0479">Metal-binding</keyword>
<evidence type="ECO:0000256" key="6">
    <source>
        <dbReference type="ARBA" id="ARBA00022918"/>
    </source>
</evidence>
<dbReference type="GO" id="GO:0003723">
    <property type="term" value="F:RNA binding"/>
    <property type="evidence" value="ECO:0007669"/>
    <property type="project" value="InterPro"/>
</dbReference>
<evidence type="ECO:0000256" key="5">
    <source>
        <dbReference type="ARBA" id="ARBA00022842"/>
    </source>
</evidence>
<keyword evidence="5" id="KW-0460">Magnesium</keyword>
<organism evidence="11 12">
    <name type="scientific">Petrotoga mexicana DSM 14811</name>
    <dbReference type="NCBI Taxonomy" id="1122954"/>
    <lineage>
        <taxon>Bacteria</taxon>
        <taxon>Thermotogati</taxon>
        <taxon>Thermotogota</taxon>
        <taxon>Thermotogae</taxon>
        <taxon>Petrotogales</taxon>
        <taxon>Petrotogaceae</taxon>
        <taxon>Petrotoga</taxon>
    </lineage>
</organism>
<dbReference type="EC" id="2.7.7.49" evidence="1"/>
<comment type="similarity">
    <text evidence="8">Belongs to the bacterial reverse transcriptase family.</text>
</comment>
<evidence type="ECO:0000256" key="3">
    <source>
        <dbReference type="ARBA" id="ARBA00022695"/>
    </source>
</evidence>
<dbReference type="EMBL" id="AZRN01000034">
    <property type="protein sequence ID" value="PNR98380.1"/>
    <property type="molecule type" value="Genomic_DNA"/>
</dbReference>
<evidence type="ECO:0000256" key="1">
    <source>
        <dbReference type="ARBA" id="ARBA00012493"/>
    </source>
</evidence>
<evidence type="ECO:0000256" key="7">
    <source>
        <dbReference type="ARBA" id="ARBA00023118"/>
    </source>
</evidence>
<dbReference type="GO" id="GO:0046872">
    <property type="term" value="F:metal ion binding"/>
    <property type="evidence" value="ECO:0007669"/>
    <property type="project" value="UniProtKB-KW"/>
</dbReference>
<keyword evidence="2" id="KW-0808">Transferase</keyword>
<comment type="catalytic activity">
    <reaction evidence="9">
        <text>DNA(n) + a 2'-deoxyribonucleoside 5'-triphosphate = DNA(n+1) + diphosphate</text>
        <dbReference type="Rhea" id="RHEA:22508"/>
        <dbReference type="Rhea" id="RHEA-COMP:17339"/>
        <dbReference type="Rhea" id="RHEA-COMP:17340"/>
        <dbReference type="ChEBI" id="CHEBI:33019"/>
        <dbReference type="ChEBI" id="CHEBI:61560"/>
        <dbReference type="ChEBI" id="CHEBI:173112"/>
        <dbReference type="EC" id="2.7.7.49"/>
    </reaction>
</comment>
<dbReference type="SUPFAM" id="SSF56672">
    <property type="entry name" value="DNA/RNA polymerases"/>
    <property type="match status" value="1"/>
</dbReference>
<accession>A0A2K1P6G4</accession>
<dbReference type="Pfam" id="PF00078">
    <property type="entry name" value="RVT_1"/>
    <property type="match status" value="1"/>
</dbReference>
<keyword evidence="6 11" id="KW-0695">RNA-directed DNA polymerase</keyword>
<comment type="caution">
    <text evidence="11">The sequence shown here is derived from an EMBL/GenBank/DDBJ whole genome shotgun (WGS) entry which is preliminary data.</text>
</comment>
<dbReference type="PANTHER" id="PTHR34047">
    <property type="entry name" value="NUCLEAR INTRON MATURASE 1, MITOCHONDRIAL-RELATED"/>
    <property type="match status" value="1"/>
</dbReference>
<dbReference type="InterPro" id="IPR043502">
    <property type="entry name" value="DNA/RNA_pol_sf"/>
</dbReference>
<dbReference type="CDD" id="cd01651">
    <property type="entry name" value="RT_G2_intron"/>
    <property type="match status" value="1"/>
</dbReference>
<dbReference type="PRINTS" id="PR00866">
    <property type="entry name" value="RNADNAPOLMS"/>
</dbReference>
<evidence type="ECO:0000256" key="8">
    <source>
        <dbReference type="ARBA" id="ARBA00034120"/>
    </source>
</evidence>
<keyword evidence="7" id="KW-0051">Antiviral defense</keyword>